<evidence type="ECO:0000313" key="2">
    <source>
        <dbReference type="Proteomes" id="UP001195483"/>
    </source>
</evidence>
<sequence>MNSADYYEDVSLKLTEVLDASGLKNDLRWRRINTWMQIEELERILIETLAGPDARQYFFGSQAEATTTHELASDIDRVFFISGCEVLQDFQFWEPSLHMKRTFLMVTDESTPPGYVKLHLVQRDAPMTVHNYQDKFVVLDSEGRSVLSNGVLFGSFSSLVGNRLQHLEIHGPAITSSLVGTSADLLLSWVQCAKCPNYFMPDENMFLGKLEGRAQRQIVSILQDLLRQNGRYITKIPYENIGENVIRVCQSFHMELYCPEENILIQTICHIVSALHFFCLNCGIYHLSNVRLFRSRHGSRQEISNIVHSIFFSFLGTHLASQSLKQERYNQEDLIAAQELLLLGSSSDVAVGKLKLAAFYLAQGKVNTMEEVLNQVDANFTHTVCEQGDIRLKQSTLSKILHEDLSTGKFIQNCLALSVCYSPSDIHCVPKVLIFEIFRSTGSEQSFDMITSVILNMPIVRARVYLYFLQYQCFHRQGQVTHRLVALNNMIWEFTDYYQKLLDIMENTTVNFGRRYFLSEMIEWLGYGTTSLNLMAYCMKQDGRPRDAFKVLYLSMKLKNQHNAAKWQIATYVNSSMRI</sequence>
<protein>
    <submittedName>
        <fullName evidence="1">Uncharacterized protein</fullName>
    </submittedName>
</protein>
<reference evidence="1" key="1">
    <citation type="journal article" date="2021" name="Genome Biol. Evol.">
        <title>A High-Quality Reference Genome for a Parasitic Bivalve with Doubly Uniparental Inheritance (Bivalvia: Unionida).</title>
        <authorList>
            <person name="Smith C.H."/>
        </authorList>
    </citation>
    <scope>NUCLEOTIDE SEQUENCE</scope>
    <source>
        <strain evidence="1">CHS0354</strain>
    </source>
</reference>
<dbReference type="AlphaFoldDB" id="A0AAE0VS56"/>
<name>A0AAE0VS56_9BIVA</name>
<evidence type="ECO:0000313" key="1">
    <source>
        <dbReference type="EMBL" id="KAK3587132.1"/>
    </source>
</evidence>
<dbReference type="EMBL" id="JAEAOA010000468">
    <property type="protein sequence ID" value="KAK3587132.1"/>
    <property type="molecule type" value="Genomic_DNA"/>
</dbReference>
<keyword evidence="2" id="KW-1185">Reference proteome</keyword>
<comment type="caution">
    <text evidence="1">The sequence shown here is derived from an EMBL/GenBank/DDBJ whole genome shotgun (WGS) entry which is preliminary data.</text>
</comment>
<accession>A0AAE0VS56</accession>
<reference evidence="1" key="2">
    <citation type="journal article" date="2021" name="Genome Biol. Evol.">
        <title>Developing a high-quality reference genome for a parasitic bivalve with doubly uniparental inheritance (Bivalvia: Unionida).</title>
        <authorList>
            <person name="Smith C.H."/>
        </authorList>
    </citation>
    <scope>NUCLEOTIDE SEQUENCE</scope>
    <source>
        <strain evidence="1">CHS0354</strain>
        <tissue evidence="1">Mantle</tissue>
    </source>
</reference>
<gene>
    <name evidence="1" type="ORF">CHS0354_006774</name>
</gene>
<reference evidence="1" key="3">
    <citation type="submission" date="2023-05" db="EMBL/GenBank/DDBJ databases">
        <authorList>
            <person name="Smith C.H."/>
        </authorList>
    </citation>
    <scope>NUCLEOTIDE SEQUENCE</scope>
    <source>
        <strain evidence="1">CHS0354</strain>
        <tissue evidence="1">Mantle</tissue>
    </source>
</reference>
<dbReference type="Proteomes" id="UP001195483">
    <property type="component" value="Unassembled WGS sequence"/>
</dbReference>
<proteinExistence type="predicted"/>
<organism evidence="1 2">
    <name type="scientific">Potamilus streckersoni</name>
    <dbReference type="NCBI Taxonomy" id="2493646"/>
    <lineage>
        <taxon>Eukaryota</taxon>
        <taxon>Metazoa</taxon>
        <taxon>Spiralia</taxon>
        <taxon>Lophotrochozoa</taxon>
        <taxon>Mollusca</taxon>
        <taxon>Bivalvia</taxon>
        <taxon>Autobranchia</taxon>
        <taxon>Heteroconchia</taxon>
        <taxon>Palaeoheterodonta</taxon>
        <taxon>Unionida</taxon>
        <taxon>Unionoidea</taxon>
        <taxon>Unionidae</taxon>
        <taxon>Ambleminae</taxon>
        <taxon>Lampsilini</taxon>
        <taxon>Potamilus</taxon>
    </lineage>
</organism>